<dbReference type="GO" id="GO:0005886">
    <property type="term" value="C:plasma membrane"/>
    <property type="evidence" value="ECO:0000318"/>
    <property type="project" value="GO_Central"/>
</dbReference>
<keyword evidence="5" id="KW-0808">Transferase</keyword>
<comment type="pathway">
    <text evidence="3">Glycerolipid metabolism; triacylglycerol biosynthesis.</text>
</comment>
<dbReference type="InterPro" id="IPR023213">
    <property type="entry name" value="CAT-like_dom_sf"/>
</dbReference>
<dbReference type="RefSeq" id="XP_044974320.1">
    <property type="nucleotide sequence ID" value="XM_045118385.1"/>
</dbReference>
<dbReference type="OrthoDB" id="619536at2759"/>
<dbReference type="InterPro" id="IPR009721">
    <property type="entry name" value="O-acyltransferase_WSD1_C"/>
</dbReference>
<keyword evidence="14" id="KW-1185">Reference proteome</keyword>
<accession>A0A8I6XHJ8</accession>
<dbReference type="Proteomes" id="UP000011116">
    <property type="component" value="Chromosome 3H"/>
</dbReference>
<proteinExistence type="inferred from homology"/>
<evidence type="ECO:0000256" key="9">
    <source>
        <dbReference type="ARBA" id="ARBA00047604"/>
    </source>
</evidence>
<protein>
    <recommendedName>
        <fullName evidence="15">Diacylglycerol O-acyltransferase</fullName>
    </recommendedName>
</protein>
<dbReference type="GO" id="GO:0047196">
    <property type="term" value="F:long-chain-alcohol O-fatty-acyltransferase activity"/>
    <property type="evidence" value="ECO:0007669"/>
    <property type="project" value="UniProtKB-EC"/>
</dbReference>
<keyword evidence="7" id="KW-0012">Acyltransferase</keyword>
<comment type="similarity">
    <text evidence="8">In the N-terminal section; belongs to the long-chain O-acyltransferase family.</text>
</comment>
<evidence type="ECO:0000256" key="3">
    <source>
        <dbReference type="ARBA" id="ARBA00004771"/>
    </source>
</evidence>
<dbReference type="Gramene" id="HORVU.MOREX.r3.3HG0219350.1">
    <property type="protein sequence ID" value="HORVU.MOREX.r3.3HG0219350.1"/>
    <property type="gene ID" value="HORVU.MOREX.r3.3HG0219350"/>
</dbReference>
<dbReference type="PANTHER" id="PTHR31650:SF32">
    <property type="entry name" value="DIACYLGLYCEROL O-ACYLTRANSFERASE"/>
    <property type="match status" value="1"/>
</dbReference>
<comment type="catalytic activity">
    <reaction evidence="9">
        <text>a long chain fatty alcohol + a fatty acyl-CoA = a long-chain alcohol wax ester + CoA</text>
        <dbReference type="Rhea" id="RHEA:38443"/>
        <dbReference type="ChEBI" id="CHEBI:17135"/>
        <dbReference type="ChEBI" id="CHEBI:57287"/>
        <dbReference type="ChEBI" id="CHEBI:77636"/>
        <dbReference type="ChEBI" id="CHEBI:235323"/>
        <dbReference type="EC" id="2.3.1.75"/>
    </reaction>
</comment>
<evidence type="ECO:0000256" key="5">
    <source>
        <dbReference type="ARBA" id="ARBA00022679"/>
    </source>
</evidence>
<evidence type="ECO:0000313" key="13">
    <source>
        <dbReference type="EnsemblPlants" id="HORVU.MOREX.r3.3HG0219350.1"/>
    </source>
</evidence>
<comment type="subcellular location">
    <subcellularLocation>
        <location evidence="1">Cell membrane</location>
        <topology evidence="1">Single-pass membrane protein</topology>
    </subcellularLocation>
    <subcellularLocation>
        <location evidence="2">Endoplasmic reticulum membrane</location>
    </subcellularLocation>
</comment>
<sequence>MEVEMNVASPPSRPLSVRVSAETECADNSAADEPMSPMGRILEETGVCIIVVMGLSTPVNLPVFRSGIETELITRYSRFRSVQIIDGPKNDKPRWVQTTVNVDDHIIVPRFDPAVMATNPEKVVEDYVAMLSTLPMDRGRPLWEFHFLNLKTSDAASTVVLRLHHSIGDAMSIMSLFMASSRSMADPTRLPAMPPPPRRTGAIYQQRTRPPLSLSSDYLAWVWSYFVLGWHTLVDVALLAATILFLRDPRTMFTHMPDGSGSPRRKRFVHRSLSLDDVKLIKTVMNCTINDVLVGVTSAALSQYYFRKSGDTNTKRICLRSILPVNIRPISSRQTYVTKVDRGNRVSGLIYPFHIALHNDPLEYVRKAKRSMHRKKTSLEVKFAQVVVDFLVKYFGTKTGAFIFRLFATRTSILLSNVVGPSEHIRLCGHPISFMAITAYEQPQAKALIMHFLNYGSTIRVTLAVDDAQFQDCHKLLDDFVESIRLIKDAAGLKTLTTSIEHDRVMNSWMGVPCQ</sequence>
<dbReference type="PANTHER" id="PTHR31650">
    <property type="entry name" value="O-ACYLTRANSFERASE (WSD1-LIKE) FAMILY PROTEIN"/>
    <property type="match status" value="1"/>
</dbReference>
<dbReference type="GO" id="GO:0004144">
    <property type="term" value="F:diacylglycerol O-acyltransferase activity"/>
    <property type="evidence" value="ECO:0007669"/>
    <property type="project" value="UniProtKB-EC"/>
</dbReference>
<evidence type="ECO:0000256" key="6">
    <source>
        <dbReference type="ARBA" id="ARBA00022824"/>
    </source>
</evidence>
<dbReference type="KEGG" id="hvg:123442368"/>
<comment type="catalytic activity">
    <reaction evidence="10">
        <text>an acyl-CoA + a 1,2-diacyl-sn-glycerol = a triacyl-sn-glycerol + CoA</text>
        <dbReference type="Rhea" id="RHEA:10868"/>
        <dbReference type="ChEBI" id="CHEBI:17815"/>
        <dbReference type="ChEBI" id="CHEBI:57287"/>
        <dbReference type="ChEBI" id="CHEBI:58342"/>
        <dbReference type="ChEBI" id="CHEBI:64615"/>
        <dbReference type="EC" id="2.3.1.20"/>
    </reaction>
</comment>
<evidence type="ECO:0000256" key="7">
    <source>
        <dbReference type="ARBA" id="ARBA00023315"/>
    </source>
</evidence>
<dbReference type="AlphaFoldDB" id="A0A8I6XHJ8"/>
<dbReference type="GeneID" id="123442368"/>
<dbReference type="GO" id="GO:0005789">
    <property type="term" value="C:endoplasmic reticulum membrane"/>
    <property type="evidence" value="ECO:0007669"/>
    <property type="project" value="UniProtKB-SubCell"/>
</dbReference>
<evidence type="ECO:0000259" key="12">
    <source>
        <dbReference type="Pfam" id="PF06974"/>
    </source>
</evidence>
<dbReference type="SUPFAM" id="SSF52777">
    <property type="entry name" value="CoA-dependent acyltransferases"/>
    <property type="match status" value="1"/>
</dbReference>
<evidence type="ECO:0000256" key="8">
    <source>
        <dbReference type="ARBA" id="ARBA00024360"/>
    </source>
</evidence>
<name>A0A8I6XHJ8_HORVV</name>
<reference evidence="13" key="3">
    <citation type="submission" date="2022-01" db="UniProtKB">
        <authorList>
            <consortium name="EnsemblPlants"/>
        </authorList>
    </citation>
    <scope>IDENTIFICATION</scope>
    <source>
        <strain evidence="13">subsp. vulgare</strain>
    </source>
</reference>
<comment type="pathway">
    <text evidence="4">Lipid metabolism.</text>
</comment>
<dbReference type="GO" id="GO:0019432">
    <property type="term" value="P:triglyceride biosynthetic process"/>
    <property type="evidence" value="ECO:0000318"/>
    <property type="project" value="GO_Central"/>
</dbReference>
<evidence type="ECO:0000256" key="4">
    <source>
        <dbReference type="ARBA" id="ARBA00005189"/>
    </source>
</evidence>
<dbReference type="Gene3D" id="3.30.559.10">
    <property type="entry name" value="Chloramphenicol acetyltransferase-like domain"/>
    <property type="match status" value="1"/>
</dbReference>
<reference evidence="13" key="2">
    <citation type="submission" date="2020-10" db="EMBL/GenBank/DDBJ databases">
        <authorList>
            <person name="Scholz U."/>
            <person name="Mascher M."/>
            <person name="Fiebig A."/>
        </authorList>
    </citation>
    <scope>NUCLEOTIDE SEQUENCE [LARGE SCALE GENOMIC DNA]</scope>
    <source>
        <strain evidence="13">cv. Morex</strain>
    </source>
</reference>
<evidence type="ECO:0000256" key="1">
    <source>
        <dbReference type="ARBA" id="ARBA00004162"/>
    </source>
</evidence>
<evidence type="ECO:0000313" key="14">
    <source>
        <dbReference type="Proteomes" id="UP000011116"/>
    </source>
</evidence>
<organism evidence="13 14">
    <name type="scientific">Hordeum vulgare subsp. vulgare</name>
    <name type="common">Domesticated barley</name>
    <dbReference type="NCBI Taxonomy" id="112509"/>
    <lineage>
        <taxon>Eukaryota</taxon>
        <taxon>Viridiplantae</taxon>
        <taxon>Streptophyta</taxon>
        <taxon>Embryophyta</taxon>
        <taxon>Tracheophyta</taxon>
        <taxon>Spermatophyta</taxon>
        <taxon>Magnoliopsida</taxon>
        <taxon>Liliopsida</taxon>
        <taxon>Poales</taxon>
        <taxon>Poaceae</taxon>
        <taxon>BOP clade</taxon>
        <taxon>Pooideae</taxon>
        <taxon>Triticodae</taxon>
        <taxon>Triticeae</taxon>
        <taxon>Hordeinae</taxon>
        <taxon>Hordeum</taxon>
    </lineage>
</organism>
<feature type="domain" description="O-acyltransferase WSD1 C-terminal" evidence="12">
    <location>
        <begin position="343"/>
        <end position="488"/>
    </location>
</feature>
<gene>
    <name evidence="13" type="primary">LOC123442368</name>
</gene>
<reference evidence="14" key="1">
    <citation type="journal article" date="2012" name="Nature">
        <title>A physical, genetic and functional sequence assembly of the barley genome.</title>
        <authorList>
            <consortium name="The International Barley Genome Sequencing Consortium"/>
            <person name="Mayer K.F."/>
            <person name="Waugh R."/>
            <person name="Brown J.W."/>
            <person name="Schulman A."/>
            <person name="Langridge P."/>
            <person name="Platzer M."/>
            <person name="Fincher G.B."/>
            <person name="Muehlbauer G.J."/>
            <person name="Sato K."/>
            <person name="Close T.J."/>
            <person name="Wise R.P."/>
            <person name="Stein N."/>
        </authorList>
    </citation>
    <scope>NUCLEOTIDE SEQUENCE [LARGE SCALE GENOMIC DNA]</scope>
    <source>
        <strain evidence="14">cv. Morex</strain>
    </source>
</reference>
<dbReference type="Pfam" id="PF03007">
    <property type="entry name" value="WS_DGAT_cat"/>
    <property type="match status" value="1"/>
</dbReference>
<dbReference type="Gramene" id="HORVU.MOREX.r2.3HG0182640.1">
    <property type="protein sequence ID" value="HORVU.MOREX.r2.3HG0182640.1"/>
    <property type="gene ID" value="HORVU.MOREX.r2.3HG0182640"/>
</dbReference>
<feature type="domain" description="O-acyltransferase WSD1-like N-terminal" evidence="11">
    <location>
        <begin position="90"/>
        <end position="292"/>
    </location>
</feature>
<evidence type="ECO:0000256" key="2">
    <source>
        <dbReference type="ARBA" id="ARBA00004586"/>
    </source>
</evidence>
<evidence type="ECO:0008006" key="15">
    <source>
        <dbReference type="Google" id="ProtNLM"/>
    </source>
</evidence>
<evidence type="ECO:0000259" key="11">
    <source>
        <dbReference type="Pfam" id="PF03007"/>
    </source>
</evidence>
<dbReference type="InterPro" id="IPR045034">
    <property type="entry name" value="O-acyltransferase_WSD1-like"/>
</dbReference>
<evidence type="ECO:0000256" key="10">
    <source>
        <dbReference type="ARBA" id="ARBA00048109"/>
    </source>
</evidence>
<dbReference type="UniPathway" id="UPA00282"/>
<dbReference type="GO" id="GO:0008374">
    <property type="term" value="F:O-acyltransferase activity"/>
    <property type="evidence" value="ECO:0000318"/>
    <property type="project" value="GO_Central"/>
</dbReference>
<dbReference type="SMR" id="A0A8I6XHJ8"/>
<dbReference type="InterPro" id="IPR004255">
    <property type="entry name" value="O-acyltransferase_WSD1_N"/>
</dbReference>
<keyword evidence="6" id="KW-0256">Endoplasmic reticulum</keyword>
<dbReference type="Pfam" id="PF06974">
    <property type="entry name" value="WS_DGAT_C"/>
    <property type="match status" value="1"/>
</dbReference>
<dbReference type="EnsemblPlants" id="HORVU.MOREX.r3.3HG0219350.1">
    <property type="protein sequence ID" value="HORVU.MOREX.r3.3HG0219350.1"/>
    <property type="gene ID" value="HORVU.MOREX.r3.3HG0219350"/>
</dbReference>